<accession>A0A6J5SG58</accession>
<proteinExistence type="predicted"/>
<dbReference type="EMBL" id="LR797381">
    <property type="protein sequence ID" value="CAB4213039.1"/>
    <property type="molecule type" value="Genomic_DNA"/>
</dbReference>
<evidence type="ECO:0000313" key="1">
    <source>
        <dbReference type="EMBL" id="CAB4213039.1"/>
    </source>
</evidence>
<gene>
    <name evidence="1" type="ORF">UFOVP1445_55</name>
</gene>
<reference evidence="1" key="1">
    <citation type="submission" date="2020-05" db="EMBL/GenBank/DDBJ databases">
        <authorList>
            <person name="Chiriac C."/>
            <person name="Salcher M."/>
            <person name="Ghai R."/>
            <person name="Kavagutti S V."/>
        </authorList>
    </citation>
    <scope>NUCLEOTIDE SEQUENCE</scope>
</reference>
<feature type="non-terminal residue" evidence="1">
    <location>
        <position position="1"/>
    </location>
</feature>
<protein>
    <submittedName>
        <fullName evidence="1">Uncharacterized protein</fullName>
    </submittedName>
</protein>
<name>A0A6J5SG58_9CAUD</name>
<organism evidence="1">
    <name type="scientific">uncultured Caudovirales phage</name>
    <dbReference type="NCBI Taxonomy" id="2100421"/>
    <lineage>
        <taxon>Viruses</taxon>
        <taxon>Duplodnaviria</taxon>
        <taxon>Heunggongvirae</taxon>
        <taxon>Uroviricota</taxon>
        <taxon>Caudoviricetes</taxon>
        <taxon>Peduoviridae</taxon>
        <taxon>Maltschvirus</taxon>
        <taxon>Maltschvirus maltsch</taxon>
    </lineage>
</organism>
<sequence length="171" mass="19347">GWATMRAKKVYTGNSDGLASGERPGLTELIKHLVYFSEGALWNNGTFVNRPMRGSENLSVHATGRAVDLSYRKTPTKGKRNGRKMAEHIMDFLVRHNDELGIEMILDYNPKPFGRGFKWTRGTWENYTKLTIHGAPGGDWLHIELSPLLSDSKVKVREAFLKLFPQDSKSK</sequence>